<dbReference type="GO" id="GO:0016788">
    <property type="term" value="F:hydrolase activity, acting on ester bonds"/>
    <property type="evidence" value="ECO:0007669"/>
    <property type="project" value="InterPro"/>
</dbReference>
<organism evidence="5 6">
    <name type="scientific">Psychrosphaera saromensis</name>
    <dbReference type="NCBI Taxonomy" id="716813"/>
    <lineage>
        <taxon>Bacteria</taxon>
        <taxon>Pseudomonadati</taxon>
        <taxon>Pseudomonadota</taxon>
        <taxon>Gammaproteobacteria</taxon>
        <taxon>Alteromonadales</taxon>
        <taxon>Pseudoalteromonadaceae</taxon>
        <taxon>Psychrosphaera</taxon>
    </lineage>
</organism>
<dbReference type="PROSITE" id="PS01137">
    <property type="entry name" value="TATD_1"/>
    <property type="match status" value="1"/>
</dbReference>
<sequence>MQLIDSHCHLDFSEFESDLSSVINRAKLQGVTSFIIPGVSSKRWGKQLKLAQAFDNVYCAVGIHPWFLDTQVSDANISDSKVSDQKTLIDLTQLESLLQSKSVIAVGECGLDATIDNMPLQQQVFMAQVELANRFNKPLIIHHRKTHHLIQQCFKQLKPEFGGVIHAFSGNVNDAQKYIDLGFKLGIGGGITYERASKTRASVLNVGLSNILLETDSPDMPLFGQQGKRNEPQNILKVAEAVAELFSCSVEEVAEITSANTKEVFGI</sequence>
<evidence type="ECO:0000256" key="4">
    <source>
        <dbReference type="PIRSR" id="PIRSR005902-1"/>
    </source>
</evidence>
<evidence type="ECO:0000256" key="2">
    <source>
        <dbReference type="ARBA" id="ARBA00022723"/>
    </source>
</evidence>
<evidence type="ECO:0000313" key="5">
    <source>
        <dbReference type="EMBL" id="PQJ54769.1"/>
    </source>
</evidence>
<dbReference type="GO" id="GO:0004536">
    <property type="term" value="F:DNA nuclease activity"/>
    <property type="evidence" value="ECO:0007669"/>
    <property type="project" value="InterPro"/>
</dbReference>
<dbReference type="PIRSF" id="PIRSF005902">
    <property type="entry name" value="DNase_TatD"/>
    <property type="match status" value="1"/>
</dbReference>
<evidence type="ECO:0000256" key="1">
    <source>
        <dbReference type="ARBA" id="ARBA00009275"/>
    </source>
</evidence>
<dbReference type="AlphaFoldDB" id="A0A2S7UYB7"/>
<feature type="binding site" evidence="4">
    <location>
        <position position="216"/>
    </location>
    <ligand>
        <name>a divalent metal cation</name>
        <dbReference type="ChEBI" id="CHEBI:60240"/>
        <label>1</label>
    </ligand>
</feature>
<keyword evidence="2 4" id="KW-0479">Metal-binding</keyword>
<dbReference type="Gene3D" id="3.20.20.140">
    <property type="entry name" value="Metal-dependent hydrolases"/>
    <property type="match status" value="1"/>
</dbReference>
<dbReference type="InterPro" id="IPR018228">
    <property type="entry name" value="DNase_TatD-rel_CS"/>
</dbReference>
<dbReference type="InterPro" id="IPR032466">
    <property type="entry name" value="Metal_Hydrolase"/>
</dbReference>
<dbReference type="Pfam" id="PF01026">
    <property type="entry name" value="TatD_DNase"/>
    <property type="match status" value="1"/>
</dbReference>
<name>A0A2S7UYB7_9GAMM</name>
<keyword evidence="3" id="KW-0378">Hydrolase</keyword>
<dbReference type="FunFam" id="3.20.20.140:FF:000005">
    <property type="entry name" value="TatD family hydrolase"/>
    <property type="match status" value="1"/>
</dbReference>
<dbReference type="GO" id="GO:0046872">
    <property type="term" value="F:metal ion binding"/>
    <property type="evidence" value="ECO:0007669"/>
    <property type="project" value="UniProtKB-KW"/>
</dbReference>
<comment type="similarity">
    <text evidence="1">Belongs to the metallo-dependent hydrolases superfamily. TatD-type hydrolase family.</text>
</comment>
<evidence type="ECO:0000256" key="3">
    <source>
        <dbReference type="ARBA" id="ARBA00022801"/>
    </source>
</evidence>
<keyword evidence="6" id="KW-1185">Reference proteome</keyword>
<proteinExistence type="inferred from homology"/>
<feature type="binding site" evidence="4">
    <location>
        <position position="166"/>
    </location>
    <ligand>
        <name>a divalent metal cation</name>
        <dbReference type="ChEBI" id="CHEBI:60240"/>
        <label>2</label>
    </ligand>
</feature>
<reference evidence="5 6" key="1">
    <citation type="submission" date="2016-12" db="EMBL/GenBank/DDBJ databases">
        <title>Diversity of luminous bacteria.</title>
        <authorList>
            <person name="Yoshizawa S."/>
            <person name="Kogure K."/>
        </authorList>
    </citation>
    <scope>NUCLEOTIDE SEQUENCE [LARGE SCALE GENOMIC DNA]</scope>
    <source>
        <strain evidence="5 6">SA4-48</strain>
    </source>
</reference>
<comment type="caution">
    <text evidence="5">The sequence shown here is derived from an EMBL/GenBank/DDBJ whole genome shotgun (WGS) entry which is preliminary data.</text>
</comment>
<accession>A0A2S7UYB7</accession>
<dbReference type="GO" id="GO:0005829">
    <property type="term" value="C:cytosol"/>
    <property type="evidence" value="ECO:0007669"/>
    <property type="project" value="TreeGrafter"/>
</dbReference>
<feature type="binding site" evidence="4">
    <location>
        <position position="7"/>
    </location>
    <ligand>
        <name>a divalent metal cation</name>
        <dbReference type="ChEBI" id="CHEBI:60240"/>
        <label>1</label>
    </ligand>
</feature>
<dbReference type="InterPro" id="IPR015991">
    <property type="entry name" value="TatD/YcfH-like"/>
</dbReference>
<dbReference type="SUPFAM" id="SSF51556">
    <property type="entry name" value="Metallo-dependent hydrolases"/>
    <property type="match status" value="1"/>
</dbReference>
<dbReference type="NCBIfam" id="TIGR00010">
    <property type="entry name" value="YchF/TatD family DNA exonuclease"/>
    <property type="match status" value="1"/>
</dbReference>
<evidence type="ECO:0008006" key="7">
    <source>
        <dbReference type="Google" id="ProtNLM"/>
    </source>
</evidence>
<gene>
    <name evidence="5" type="ORF">BTO11_14660</name>
</gene>
<dbReference type="InterPro" id="IPR001130">
    <property type="entry name" value="TatD-like"/>
</dbReference>
<dbReference type="RefSeq" id="WP_105053293.1">
    <property type="nucleotide sequence ID" value="NZ_BMYG01000001.1"/>
</dbReference>
<evidence type="ECO:0000313" key="6">
    <source>
        <dbReference type="Proteomes" id="UP000239007"/>
    </source>
</evidence>
<dbReference type="Proteomes" id="UP000239007">
    <property type="component" value="Unassembled WGS sequence"/>
</dbReference>
<feature type="binding site" evidence="4">
    <location>
        <position position="108"/>
    </location>
    <ligand>
        <name>a divalent metal cation</name>
        <dbReference type="ChEBI" id="CHEBI:60240"/>
        <label>1</label>
    </ligand>
</feature>
<feature type="binding site" evidence="4">
    <location>
        <position position="142"/>
    </location>
    <ligand>
        <name>a divalent metal cation</name>
        <dbReference type="ChEBI" id="CHEBI:60240"/>
        <label>2</label>
    </ligand>
</feature>
<feature type="binding site" evidence="4">
    <location>
        <position position="9"/>
    </location>
    <ligand>
        <name>a divalent metal cation</name>
        <dbReference type="ChEBI" id="CHEBI:60240"/>
        <label>1</label>
    </ligand>
</feature>
<dbReference type="EMBL" id="MSCH01000003">
    <property type="protein sequence ID" value="PQJ54769.1"/>
    <property type="molecule type" value="Genomic_DNA"/>
</dbReference>
<protein>
    <recommendedName>
        <fullName evidence="7">Hydrolase TatD</fullName>
    </recommendedName>
</protein>
<dbReference type="OrthoDB" id="9810005at2"/>
<dbReference type="PANTHER" id="PTHR46124:SF3">
    <property type="entry name" value="HYDROLASE"/>
    <property type="match status" value="1"/>
</dbReference>
<dbReference type="PANTHER" id="PTHR46124">
    <property type="entry name" value="D-AMINOACYL-TRNA DEACYLASE"/>
    <property type="match status" value="1"/>
</dbReference>
<dbReference type="CDD" id="cd01310">
    <property type="entry name" value="TatD_DNAse"/>
    <property type="match status" value="1"/>
</dbReference>